<feature type="region of interest" description="Disordered" evidence="7">
    <location>
        <begin position="272"/>
        <end position="294"/>
    </location>
</feature>
<evidence type="ECO:0000256" key="4">
    <source>
        <dbReference type="ARBA" id="ARBA00022553"/>
    </source>
</evidence>
<reference evidence="9" key="1">
    <citation type="journal article" date="2023" name="Science">
        <title>Genome structures resolve the early diversification of teleost fishes.</title>
        <authorList>
            <person name="Parey E."/>
            <person name="Louis A."/>
            <person name="Montfort J."/>
            <person name="Bouchez O."/>
            <person name="Roques C."/>
            <person name="Iampietro C."/>
            <person name="Lluch J."/>
            <person name="Castinel A."/>
            <person name="Donnadieu C."/>
            <person name="Desvignes T."/>
            <person name="Floi Bucao C."/>
            <person name="Jouanno E."/>
            <person name="Wen M."/>
            <person name="Mejri S."/>
            <person name="Dirks R."/>
            <person name="Jansen H."/>
            <person name="Henkel C."/>
            <person name="Chen W.J."/>
            <person name="Zahm M."/>
            <person name="Cabau C."/>
            <person name="Klopp C."/>
            <person name="Thompson A.W."/>
            <person name="Robinson-Rechavi M."/>
            <person name="Braasch I."/>
            <person name="Lecointre G."/>
            <person name="Bobe J."/>
            <person name="Postlethwait J.H."/>
            <person name="Berthelot C."/>
            <person name="Roest Crollius H."/>
            <person name="Guiguen Y."/>
        </authorList>
    </citation>
    <scope>NUCLEOTIDE SEQUENCE</scope>
    <source>
        <strain evidence="9">WJC10195</strain>
    </source>
</reference>
<dbReference type="InterPro" id="IPR026165">
    <property type="entry name" value="CKAP2_fam"/>
</dbReference>
<sequence length="671" mass="73351">MSSDIACSTTEPRQKSLESARKKTVPLDNEKKAMDPVIQTTMGTKRHNKENAKPVNGHSVSVTKKVQTKMTTGSSAPLRSKSDKNDENLDELGDALKKPKTQTVQEVKTRPSGKEDAVRKRLTLSQTFLSQHAIQQRKLMAEVAKHPAPVLCTPFPGTYKGRVIQSKVNSFRKPTGGSGEAEPTAALTKTWKPKDGNKRQAVIGIRGKPAIAVPKLSTLKSSATQPSRSKSVSNSVFAPTAKLALNATALRETGSRARLYSAPCQLAKSHACVTPGRPTSGPQSAARPGSSKSTVTLKRKVIQQVSKSKAVLMAAATDNKAPKPPVTSTLSQYRINIEPAEERKAKLAEWLASKGKTLKRPPIASALPQTVSRQAPKPLPKLEAVTMARRNPETEPVTQQDSDLEIQMVKQPKSSPELDAKPESDPKGVPETASFSSSDIMNTTLDLLENSEMDLPVDPEIRMDDVVVNLCNALEAMEGPSCENDAQAQGDNEGRILEKDNQMDTLAETSKEEADLENDMNEIKEVNDRKVERKSSAKKAVKMECADDMVSDEENLNETPLDEADRASVVRYSVKTTPYLQSVKQRIQSEVAAPGSGGRRRSTIKDLMFLTPVRRSTRIQRESSHLPGMLTDHDPCISSLAELDDTNAYIYRKNPALLEELPDKPEDLGRF</sequence>
<evidence type="ECO:0000256" key="1">
    <source>
        <dbReference type="ARBA" id="ARBA00004245"/>
    </source>
</evidence>
<dbReference type="InterPro" id="IPR029197">
    <property type="entry name" value="CKAP2_C"/>
</dbReference>
<dbReference type="Proteomes" id="UP001152622">
    <property type="component" value="Chromosome 14"/>
</dbReference>
<keyword evidence="6" id="KW-0175">Coiled coil</keyword>
<keyword evidence="3" id="KW-0963">Cytoplasm</keyword>
<feature type="coiled-coil region" evidence="6">
    <location>
        <begin position="499"/>
        <end position="533"/>
    </location>
</feature>
<dbReference type="EMBL" id="JAINUF010000014">
    <property type="protein sequence ID" value="KAJ8342755.1"/>
    <property type="molecule type" value="Genomic_DNA"/>
</dbReference>
<dbReference type="PANTHER" id="PTHR16076:SF8">
    <property type="entry name" value="CYTOSKELETON-ASSOCIATED PROTEIN 2"/>
    <property type="match status" value="1"/>
</dbReference>
<evidence type="ECO:0000256" key="3">
    <source>
        <dbReference type="ARBA" id="ARBA00022490"/>
    </source>
</evidence>
<keyword evidence="5" id="KW-0206">Cytoskeleton</keyword>
<feature type="compositionally biased region" description="Basic and acidic residues" evidence="7">
    <location>
        <begin position="416"/>
        <end position="428"/>
    </location>
</feature>
<keyword evidence="4" id="KW-0597">Phosphoprotein</keyword>
<protein>
    <recommendedName>
        <fullName evidence="8">Cytoskeleton-associated protein 2 C-terminal domain-containing protein</fullName>
    </recommendedName>
</protein>
<evidence type="ECO:0000313" key="9">
    <source>
        <dbReference type="EMBL" id="KAJ8342755.1"/>
    </source>
</evidence>
<evidence type="ECO:0000256" key="5">
    <source>
        <dbReference type="ARBA" id="ARBA00023212"/>
    </source>
</evidence>
<gene>
    <name evidence="9" type="ORF">SKAU_G00326830</name>
</gene>
<proteinExistence type="inferred from homology"/>
<feature type="region of interest" description="Disordered" evidence="7">
    <location>
        <begin position="361"/>
        <end position="380"/>
    </location>
</feature>
<feature type="region of interest" description="Disordered" evidence="7">
    <location>
        <begin position="1"/>
        <end position="118"/>
    </location>
</feature>
<dbReference type="AlphaFoldDB" id="A0A9Q1EPQ6"/>
<feature type="compositionally biased region" description="Polar residues" evidence="7">
    <location>
        <begin position="1"/>
        <end position="11"/>
    </location>
</feature>
<keyword evidence="10" id="KW-1185">Reference proteome</keyword>
<organism evidence="9 10">
    <name type="scientific">Synaphobranchus kaupii</name>
    <name type="common">Kaup's arrowtooth eel</name>
    <dbReference type="NCBI Taxonomy" id="118154"/>
    <lineage>
        <taxon>Eukaryota</taxon>
        <taxon>Metazoa</taxon>
        <taxon>Chordata</taxon>
        <taxon>Craniata</taxon>
        <taxon>Vertebrata</taxon>
        <taxon>Euteleostomi</taxon>
        <taxon>Actinopterygii</taxon>
        <taxon>Neopterygii</taxon>
        <taxon>Teleostei</taxon>
        <taxon>Anguilliformes</taxon>
        <taxon>Synaphobranchidae</taxon>
        <taxon>Synaphobranchus</taxon>
    </lineage>
</organism>
<comment type="caution">
    <text evidence="9">The sequence shown here is derived from an EMBL/GenBank/DDBJ whole genome shotgun (WGS) entry which is preliminary data.</text>
</comment>
<dbReference type="Pfam" id="PF15297">
    <property type="entry name" value="CKAP2_C"/>
    <property type="match status" value="2"/>
</dbReference>
<evidence type="ECO:0000256" key="6">
    <source>
        <dbReference type="SAM" id="Coils"/>
    </source>
</evidence>
<evidence type="ECO:0000256" key="2">
    <source>
        <dbReference type="ARBA" id="ARBA00009468"/>
    </source>
</evidence>
<dbReference type="GO" id="GO:0015630">
    <property type="term" value="C:microtubule cytoskeleton"/>
    <property type="evidence" value="ECO:0007669"/>
    <property type="project" value="TreeGrafter"/>
</dbReference>
<dbReference type="OrthoDB" id="9945093at2759"/>
<dbReference type="PANTHER" id="PTHR16076">
    <property type="entry name" value="CYTOSKELETON ASSOCIATED PROTEIN 2-RELATED"/>
    <property type="match status" value="1"/>
</dbReference>
<feature type="domain" description="Cytoskeleton-associated protein 2 C-terminal" evidence="8">
    <location>
        <begin position="503"/>
        <end position="657"/>
    </location>
</feature>
<evidence type="ECO:0000259" key="8">
    <source>
        <dbReference type="Pfam" id="PF15297"/>
    </source>
</evidence>
<name>A0A9Q1EPQ6_SYNKA</name>
<feature type="compositionally biased region" description="Basic and acidic residues" evidence="7">
    <location>
        <begin position="12"/>
        <end position="21"/>
    </location>
</feature>
<feature type="compositionally biased region" description="Basic and acidic residues" evidence="7">
    <location>
        <begin position="107"/>
        <end position="118"/>
    </location>
</feature>
<accession>A0A9Q1EPQ6</accession>
<evidence type="ECO:0000256" key="7">
    <source>
        <dbReference type="SAM" id="MobiDB-lite"/>
    </source>
</evidence>
<comment type="similarity">
    <text evidence="2">Belongs to the CKAP2 family.</text>
</comment>
<feature type="domain" description="Cytoskeleton-associated protein 2 C-terminal" evidence="8">
    <location>
        <begin position="309"/>
        <end position="379"/>
    </location>
</feature>
<feature type="compositionally biased region" description="Polar residues" evidence="7">
    <location>
        <begin position="58"/>
        <end position="77"/>
    </location>
</feature>
<feature type="region of interest" description="Disordered" evidence="7">
    <location>
        <begin position="387"/>
        <end position="440"/>
    </location>
</feature>
<dbReference type="GO" id="GO:0007026">
    <property type="term" value="P:negative regulation of microtubule depolymerization"/>
    <property type="evidence" value="ECO:0007669"/>
    <property type="project" value="TreeGrafter"/>
</dbReference>
<comment type="subcellular location">
    <subcellularLocation>
        <location evidence="1">Cytoplasm</location>
        <location evidence="1">Cytoskeleton</location>
    </subcellularLocation>
</comment>
<evidence type="ECO:0000313" key="10">
    <source>
        <dbReference type="Proteomes" id="UP001152622"/>
    </source>
</evidence>